<name>A0A4V1J524_9FUNG</name>
<dbReference type="Pfam" id="PF12937">
    <property type="entry name" value="F-box-like"/>
    <property type="match status" value="1"/>
</dbReference>
<dbReference type="AlphaFoldDB" id="A0A4V1J524"/>
<feature type="signal peptide" evidence="1">
    <location>
        <begin position="1"/>
        <end position="32"/>
    </location>
</feature>
<dbReference type="Proteomes" id="UP000268162">
    <property type="component" value="Unassembled WGS sequence"/>
</dbReference>
<evidence type="ECO:0000259" key="2">
    <source>
        <dbReference type="PROSITE" id="PS50181"/>
    </source>
</evidence>
<dbReference type="CDD" id="cd09917">
    <property type="entry name" value="F-box_SF"/>
    <property type="match status" value="1"/>
</dbReference>
<keyword evidence="4" id="KW-1185">Reference proteome</keyword>
<evidence type="ECO:0000313" key="3">
    <source>
        <dbReference type="EMBL" id="RKP37569.1"/>
    </source>
</evidence>
<dbReference type="PROSITE" id="PS50181">
    <property type="entry name" value="FBOX"/>
    <property type="match status" value="1"/>
</dbReference>
<dbReference type="SMART" id="SM00256">
    <property type="entry name" value="FBOX"/>
    <property type="match status" value="1"/>
</dbReference>
<proteinExistence type="predicted"/>
<dbReference type="SUPFAM" id="SSF81383">
    <property type="entry name" value="F-box domain"/>
    <property type="match status" value="1"/>
</dbReference>
<sequence>MNLFLAVASTVSLRFALLGLLAPFGTTHPTFSQQDLLGELPFEVQTLLTDHLNTQSIVQLALVCSRFNSVARDGLHQSRNTVTGKIRTFMGMPETDINAKLSSVLPTPAKRIETLLDIIRPFELSAYQSMVVSVLEYHRVDLRGQPYDALDNVPAEGTPGPYARLAPHLRSGLDQLATNWQYLDYRALNQQQKIALNPIWGLIAQGELADLGCVWNSLFDLPFNSLEPLQLKARMLAMQRDTLDANPNYAETIPDAQWWAITRDFVIPSLVVVLMEEGQSAWLVNFLKSKLKTDPLVDLTILLTTIFLLERDEYPSDAGFIEYLGGLYDTNYRNMYLQCMGDFGHNRAQVTLIAKWQVTPTTLPDSSICDSTLYDSLKLFVSADTVAFRLLQTTVPENLQSDQFWRNDLVTDEYSERV</sequence>
<evidence type="ECO:0000256" key="1">
    <source>
        <dbReference type="SAM" id="SignalP"/>
    </source>
</evidence>
<organism evidence="3 4">
    <name type="scientific">Dimargaris cristalligena</name>
    <dbReference type="NCBI Taxonomy" id="215637"/>
    <lineage>
        <taxon>Eukaryota</taxon>
        <taxon>Fungi</taxon>
        <taxon>Fungi incertae sedis</taxon>
        <taxon>Zoopagomycota</taxon>
        <taxon>Kickxellomycotina</taxon>
        <taxon>Dimargaritomycetes</taxon>
        <taxon>Dimargaritales</taxon>
        <taxon>Dimargaritaceae</taxon>
        <taxon>Dimargaris</taxon>
    </lineage>
</organism>
<gene>
    <name evidence="3" type="ORF">BJ085DRAFT_29360</name>
</gene>
<dbReference type="InterPro" id="IPR001810">
    <property type="entry name" value="F-box_dom"/>
</dbReference>
<dbReference type="InterPro" id="IPR036047">
    <property type="entry name" value="F-box-like_dom_sf"/>
</dbReference>
<accession>A0A4V1J524</accession>
<feature type="chain" id="PRO_5020838506" description="F-box domain-containing protein" evidence="1">
    <location>
        <begin position="33"/>
        <end position="418"/>
    </location>
</feature>
<keyword evidence="1" id="KW-0732">Signal</keyword>
<protein>
    <recommendedName>
        <fullName evidence="2">F-box domain-containing protein</fullName>
    </recommendedName>
</protein>
<reference evidence="4" key="1">
    <citation type="journal article" date="2018" name="Nat. Microbiol.">
        <title>Leveraging single-cell genomics to expand the fungal tree of life.</title>
        <authorList>
            <person name="Ahrendt S.R."/>
            <person name="Quandt C.A."/>
            <person name="Ciobanu D."/>
            <person name="Clum A."/>
            <person name="Salamov A."/>
            <person name="Andreopoulos B."/>
            <person name="Cheng J.F."/>
            <person name="Woyke T."/>
            <person name="Pelin A."/>
            <person name="Henrissat B."/>
            <person name="Reynolds N.K."/>
            <person name="Benny G.L."/>
            <person name="Smith M.E."/>
            <person name="James T.Y."/>
            <person name="Grigoriev I.V."/>
        </authorList>
    </citation>
    <scope>NUCLEOTIDE SEQUENCE [LARGE SCALE GENOMIC DNA]</scope>
    <source>
        <strain evidence="4">RSA 468</strain>
    </source>
</reference>
<evidence type="ECO:0000313" key="4">
    <source>
        <dbReference type="Proteomes" id="UP000268162"/>
    </source>
</evidence>
<feature type="domain" description="F-box" evidence="2">
    <location>
        <begin position="34"/>
        <end position="82"/>
    </location>
</feature>
<dbReference type="EMBL" id="ML002476">
    <property type="protein sequence ID" value="RKP37569.1"/>
    <property type="molecule type" value="Genomic_DNA"/>
</dbReference>